<dbReference type="Pfam" id="PF00069">
    <property type="entry name" value="Pkinase"/>
    <property type="match status" value="1"/>
</dbReference>
<dbReference type="GO" id="GO:0006914">
    <property type="term" value="P:autophagy"/>
    <property type="evidence" value="ECO:0007669"/>
    <property type="project" value="UniProtKB-ARBA"/>
</dbReference>
<gene>
    <name evidence="6" type="primary">CPK4</name>
    <name evidence="6" type="ORF">Ciccas_010991</name>
</gene>
<dbReference type="GO" id="GO:0016301">
    <property type="term" value="F:kinase activity"/>
    <property type="evidence" value="ECO:0007669"/>
    <property type="project" value="UniProtKB-KW"/>
</dbReference>
<dbReference type="AlphaFoldDB" id="A0ABD2PSK2"/>
<dbReference type="SMART" id="SM00220">
    <property type="entry name" value="S_TKc"/>
    <property type="match status" value="1"/>
</dbReference>
<organism evidence="6 7">
    <name type="scientific">Cichlidogyrus casuarinus</name>
    <dbReference type="NCBI Taxonomy" id="1844966"/>
    <lineage>
        <taxon>Eukaryota</taxon>
        <taxon>Metazoa</taxon>
        <taxon>Spiralia</taxon>
        <taxon>Lophotrochozoa</taxon>
        <taxon>Platyhelminthes</taxon>
        <taxon>Monogenea</taxon>
        <taxon>Monopisthocotylea</taxon>
        <taxon>Dactylogyridea</taxon>
        <taxon>Ancyrocephalidae</taxon>
        <taxon>Cichlidogyrus</taxon>
    </lineage>
</organism>
<keyword evidence="1" id="KW-0808">Transferase</keyword>
<sequence>MPKNRAPPPPVDKDNVMLLDPIKGNFRYWQNLHQNKETLVNVQLVTLIQNRGESALNCVLKEERKQQITKLGDAHLKSLLFQAEATLKLKSHANVVKTMRTFHTQSRVYFLMEYAGYSLDRYQLKGLREDKILKEIASGILTGLIYLHDNKVSHRNMHPENIYIDYRNQVKIGGFRGARPIPKSGKMNTFVGTVPYMAPEMLKSNEKVRKQLKPIPAKTDGYDEKIDVWGLALILLYILLGKNYFEALQRDEGTTEESALEIIREICSSRESVVGLKIPALDNETELKEFLKYMLVRDPKIRFAAKDLKVARYLSTYDGVPVQKIFGEKYPALQKGEECVGFREKFECKTCENYNQFDSHFKSTYQKQFHVKKCDFCRHRAREYVKPKHYI</sequence>
<dbReference type="PANTHER" id="PTHR24348">
    <property type="entry name" value="SERINE/THREONINE-PROTEIN KINASE UNC-51-RELATED"/>
    <property type="match status" value="1"/>
</dbReference>
<evidence type="ECO:0000259" key="5">
    <source>
        <dbReference type="PROSITE" id="PS50011"/>
    </source>
</evidence>
<dbReference type="Proteomes" id="UP001626550">
    <property type="component" value="Unassembled WGS sequence"/>
</dbReference>
<dbReference type="InterPro" id="IPR000719">
    <property type="entry name" value="Prot_kinase_dom"/>
</dbReference>
<dbReference type="PROSITE" id="PS50011">
    <property type="entry name" value="PROTEIN_KINASE_DOM"/>
    <property type="match status" value="1"/>
</dbReference>
<keyword evidence="2" id="KW-0547">Nucleotide-binding</keyword>
<protein>
    <submittedName>
        <fullName evidence="6">Calcium-dependent protein kinase 4</fullName>
    </submittedName>
</protein>
<dbReference type="InterPro" id="IPR011009">
    <property type="entry name" value="Kinase-like_dom_sf"/>
</dbReference>
<evidence type="ECO:0000313" key="6">
    <source>
        <dbReference type="EMBL" id="KAL3310445.1"/>
    </source>
</evidence>
<feature type="domain" description="Protein kinase" evidence="5">
    <location>
        <begin position="45"/>
        <end position="314"/>
    </location>
</feature>
<reference evidence="6 7" key="1">
    <citation type="submission" date="2024-11" db="EMBL/GenBank/DDBJ databases">
        <title>Adaptive evolution of stress response genes in parasites aligns with host niche diversity.</title>
        <authorList>
            <person name="Hahn C."/>
            <person name="Resl P."/>
        </authorList>
    </citation>
    <scope>NUCLEOTIDE SEQUENCE [LARGE SCALE GENOMIC DNA]</scope>
    <source>
        <strain evidence="6">EGGRZ-B1_66</strain>
        <tissue evidence="6">Body</tissue>
    </source>
</reference>
<dbReference type="PANTHER" id="PTHR24348:SF22">
    <property type="entry name" value="NON-SPECIFIC SERINE_THREONINE PROTEIN KINASE"/>
    <property type="match status" value="1"/>
</dbReference>
<dbReference type="InterPro" id="IPR045269">
    <property type="entry name" value="Atg1-like"/>
</dbReference>
<dbReference type="Gene3D" id="1.10.510.10">
    <property type="entry name" value="Transferase(Phosphotransferase) domain 1"/>
    <property type="match status" value="1"/>
</dbReference>
<comment type="caution">
    <text evidence="6">The sequence shown here is derived from an EMBL/GenBank/DDBJ whole genome shotgun (WGS) entry which is preliminary data.</text>
</comment>
<evidence type="ECO:0000313" key="7">
    <source>
        <dbReference type="Proteomes" id="UP001626550"/>
    </source>
</evidence>
<proteinExistence type="predicted"/>
<accession>A0ABD2PSK2</accession>
<dbReference type="SUPFAM" id="SSF56112">
    <property type="entry name" value="Protein kinase-like (PK-like)"/>
    <property type="match status" value="1"/>
</dbReference>
<keyword evidence="3 6" id="KW-0418">Kinase</keyword>
<evidence type="ECO:0000256" key="2">
    <source>
        <dbReference type="ARBA" id="ARBA00022741"/>
    </source>
</evidence>
<dbReference type="EMBL" id="JBJKFK010002951">
    <property type="protein sequence ID" value="KAL3310445.1"/>
    <property type="molecule type" value="Genomic_DNA"/>
</dbReference>
<dbReference type="Gene3D" id="3.30.200.20">
    <property type="entry name" value="Phosphorylase Kinase, domain 1"/>
    <property type="match status" value="1"/>
</dbReference>
<dbReference type="GO" id="GO:0005524">
    <property type="term" value="F:ATP binding"/>
    <property type="evidence" value="ECO:0007669"/>
    <property type="project" value="UniProtKB-KW"/>
</dbReference>
<evidence type="ECO:0000256" key="4">
    <source>
        <dbReference type="ARBA" id="ARBA00022840"/>
    </source>
</evidence>
<keyword evidence="7" id="KW-1185">Reference proteome</keyword>
<keyword evidence="4" id="KW-0067">ATP-binding</keyword>
<evidence type="ECO:0000256" key="3">
    <source>
        <dbReference type="ARBA" id="ARBA00022777"/>
    </source>
</evidence>
<evidence type="ECO:0000256" key="1">
    <source>
        <dbReference type="ARBA" id="ARBA00022679"/>
    </source>
</evidence>
<name>A0ABD2PSK2_9PLAT</name>